<dbReference type="InterPro" id="IPR016174">
    <property type="entry name" value="Di-haem_cyt_TM"/>
</dbReference>
<evidence type="ECO:0000256" key="2">
    <source>
        <dbReference type="ARBA" id="ARBA00022475"/>
    </source>
</evidence>
<proteinExistence type="predicted"/>
<dbReference type="GO" id="GO:0020037">
    <property type="term" value="F:heme binding"/>
    <property type="evidence" value="ECO:0007669"/>
    <property type="project" value="TreeGrafter"/>
</dbReference>
<evidence type="ECO:0000256" key="4">
    <source>
        <dbReference type="ARBA" id="ARBA00022989"/>
    </source>
</evidence>
<dbReference type="GO" id="GO:0022904">
    <property type="term" value="P:respiratory electron transport chain"/>
    <property type="evidence" value="ECO:0007669"/>
    <property type="project" value="InterPro"/>
</dbReference>
<dbReference type="Gene3D" id="1.20.950.20">
    <property type="entry name" value="Transmembrane di-heme cytochromes, Chain C"/>
    <property type="match status" value="1"/>
</dbReference>
<dbReference type="GO" id="GO:0009055">
    <property type="term" value="F:electron transfer activity"/>
    <property type="evidence" value="ECO:0007669"/>
    <property type="project" value="InterPro"/>
</dbReference>
<dbReference type="InterPro" id="IPR051542">
    <property type="entry name" value="Hydrogenase_cytochrome"/>
</dbReference>
<dbReference type="KEGG" id="dia:Dtpsy_0285"/>
<dbReference type="RefSeq" id="WP_012655366.1">
    <property type="nucleotide sequence ID" value="NC_011992.1"/>
</dbReference>
<dbReference type="GO" id="GO:0005886">
    <property type="term" value="C:plasma membrane"/>
    <property type="evidence" value="ECO:0007669"/>
    <property type="project" value="UniProtKB-SubCell"/>
</dbReference>
<dbReference type="SUPFAM" id="SSF81342">
    <property type="entry name" value="Transmembrane di-heme cytochromes"/>
    <property type="match status" value="1"/>
</dbReference>
<gene>
    <name evidence="8" type="ordered locus">Dtpsy_0285</name>
</gene>
<dbReference type="PANTHER" id="PTHR30485">
    <property type="entry name" value="NI/FE-HYDROGENASE 1 B-TYPE CYTOCHROME SUBUNIT"/>
    <property type="match status" value="1"/>
</dbReference>
<comment type="subcellular location">
    <subcellularLocation>
        <location evidence="1">Cell membrane</location>
        <topology evidence="1">Multi-pass membrane protein</topology>
    </subcellularLocation>
</comment>
<dbReference type="InterPro" id="IPR011577">
    <property type="entry name" value="Cyt_b561_bac/Ni-Hgenase"/>
</dbReference>
<keyword evidence="9" id="KW-1185">Reference proteome</keyword>
<protein>
    <submittedName>
        <fullName evidence="8">Cytochrome B561</fullName>
    </submittedName>
</protein>
<keyword evidence="3 6" id="KW-0812">Transmembrane</keyword>
<accession>A0A9J9Q748</accession>
<feature type="transmembrane region" description="Helical" evidence="6">
    <location>
        <begin position="14"/>
        <end position="33"/>
    </location>
</feature>
<feature type="transmembrane region" description="Helical" evidence="6">
    <location>
        <begin position="150"/>
        <end position="169"/>
    </location>
</feature>
<reference evidence="8 9" key="1">
    <citation type="journal article" date="2010" name="J. Bacteriol.">
        <title>Completed genome sequence of the anaerobic iron-oxidizing bacterium Acidovorax ebreus strain TPSY.</title>
        <authorList>
            <person name="Byrne-Bailey K.G."/>
            <person name="Weber K.A."/>
            <person name="Chair A.H."/>
            <person name="Bose S."/>
            <person name="Knox T."/>
            <person name="Spanbauer T.L."/>
            <person name="Chertkov O."/>
            <person name="Coates J.D."/>
        </authorList>
    </citation>
    <scope>NUCLEOTIDE SEQUENCE [LARGE SCALE GENOMIC DNA]</scope>
    <source>
        <strain evidence="8 9">TPSY</strain>
    </source>
</reference>
<evidence type="ECO:0000256" key="5">
    <source>
        <dbReference type="ARBA" id="ARBA00023136"/>
    </source>
</evidence>
<dbReference type="Proteomes" id="UP000000450">
    <property type="component" value="Chromosome"/>
</dbReference>
<dbReference type="Pfam" id="PF01292">
    <property type="entry name" value="Ni_hydr_CYTB"/>
    <property type="match status" value="1"/>
</dbReference>
<organism evidence="8 9">
    <name type="scientific">Acidovorax ebreus (strain TPSY)</name>
    <name type="common">Diaphorobacter sp. (strain TPSY)</name>
    <dbReference type="NCBI Taxonomy" id="535289"/>
    <lineage>
        <taxon>Bacteria</taxon>
        <taxon>Pseudomonadati</taxon>
        <taxon>Pseudomonadota</taxon>
        <taxon>Betaproteobacteria</taxon>
        <taxon>Burkholderiales</taxon>
        <taxon>Comamonadaceae</taxon>
        <taxon>Diaphorobacter</taxon>
    </lineage>
</organism>
<keyword evidence="4 6" id="KW-1133">Transmembrane helix</keyword>
<name>A0A9J9Q748_ACIET</name>
<keyword evidence="2" id="KW-1003">Cell membrane</keyword>
<dbReference type="EMBL" id="CP001392">
    <property type="protein sequence ID" value="ACM31769.1"/>
    <property type="molecule type" value="Genomic_DNA"/>
</dbReference>
<evidence type="ECO:0000259" key="7">
    <source>
        <dbReference type="Pfam" id="PF01292"/>
    </source>
</evidence>
<evidence type="ECO:0000256" key="6">
    <source>
        <dbReference type="SAM" id="Phobius"/>
    </source>
</evidence>
<evidence type="ECO:0000256" key="1">
    <source>
        <dbReference type="ARBA" id="ARBA00004651"/>
    </source>
</evidence>
<evidence type="ECO:0000256" key="3">
    <source>
        <dbReference type="ARBA" id="ARBA00022692"/>
    </source>
</evidence>
<feature type="domain" description="Cytochrome b561 bacterial/Ni-hydrogenase" evidence="7">
    <location>
        <begin position="8"/>
        <end position="181"/>
    </location>
</feature>
<dbReference type="PANTHER" id="PTHR30485:SF2">
    <property type="entry name" value="BLL0597 PROTEIN"/>
    <property type="match status" value="1"/>
</dbReference>
<sequence length="222" mass="23869">MPHTVRIWDLPTRLFHWSLAVTTVALVVTAKLGGNAMQWHLRLGYVMLALLAFRLAWGLVGGRWSRFASFLPTPARLRSHFANQEGKVTSPGHSPLGALSVFALLAVLLAQVGTGLLSDDEIAFAGPLTRFVSGEWVSQATWYHKDVGQFLLLGLVALHLAAIVFYALVRRQALVGAMVHGDRQLPGATPASRDDALSRAGAALVAALSALLAWWVASLGAF</sequence>
<feature type="transmembrane region" description="Helical" evidence="6">
    <location>
        <begin position="200"/>
        <end position="217"/>
    </location>
</feature>
<evidence type="ECO:0000313" key="9">
    <source>
        <dbReference type="Proteomes" id="UP000000450"/>
    </source>
</evidence>
<evidence type="ECO:0000313" key="8">
    <source>
        <dbReference type="EMBL" id="ACM31769.1"/>
    </source>
</evidence>
<dbReference type="AlphaFoldDB" id="A0A9J9Q748"/>
<feature type="transmembrane region" description="Helical" evidence="6">
    <location>
        <begin position="96"/>
        <end position="117"/>
    </location>
</feature>
<feature type="transmembrane region" description="Helical" evidence="6">
    <location>
        <begin position="39"/>
        <end position="60"/>
    </location>
</feature>
<keyword evidence="5 6" id="KW-0472">Membrane</keyword>